<accession>W6RAR7</accession>
<dbReference type="KEGG" id="rhl:LPU83_0107"/>
<organism evidence="1 2">
    <name type="scientific">Rhizobium favelukesii</name>
    <dbReference type="NCBI Taxonomy" id="348824"/>
    <lineage>
        <taxon>Bacteria</taxon>
        <taxon>Pseudomonadati</taxon>
        <taxon>Pseudomonadota</taxon>
        <taxon>Alphaproteobacteria</taxon>
        <taxon>Hyphomicrobiales</taxon>
        <taxon>Rhizobiaceae</taxon>
        <taxon>Rhizobium/Agrobacterium group</taxon>
        <taxon>Rhizobium</taxon>
    </lineage>
</organism>
<dbReference type="HOGENOM" id="CLU_3065542_0_0_5"/>
<evidence type="ECO:0000313" key="1">
    <source>
        <dbReference type="EMBL" id="CDM55793.1"/>
    </source>
</evidence>
<name>W6RAR7_9HYPH</name>
<protein>
    <submittedName>
        <fullName evidence="1">Uncharacterized protein</fullName>
    </submittedName>
</protein>
<keyword evidence="2" id="KW-1185">Reference proteome</keyword>
<evidence type="ECO:0000313" key="2">
    <source>
        <dbReference type="Proteomes" id="UP000019443"/>
    </source>
</evidence>
<dbReference type="EMBL" id="HG916852">
    <property type="protein sequence ID" value="CDM55793.1"/>
    <property type="molecule type" value="Genomic_DNA"/>
</dbReference>
<sequence>MADRSRLAWSTFEAAAIVSSALPAAIDAAGSMCPPLRKNEWLVVPDLIYAAVA</sequence>
<reference evidence="1" key="1">
    <citation type="submission" date="2013-11" db="EMBL/GenBank/DDBJ databases">
        <title>Draft genome sequence of the broad-host-range Rhizobium sp. LPU83 strain, a member of the low-genetic diversity Oregon-like Rhizobium sp. group.</title>
        <authorList>
            <person name="Wibberg D."/>
            <person name="Puehler A."/>
            <person name="Schlueter A."/>
        </authorList>
    </citation>
    <scope>NUCLEOTIDE SEQUENCE [LARGE SCALE GENOMIC DNA]</scope>
    <source>
        <strain evidence="1">LPU83</strain>
    </source>
</reference>
<gene>
    <name evidence="1" type="ORF">LPU83_0107</name>
</gene>
<dbReference type="Proteomes" id="UP000019443">
    <property type="component" value="Chromosome"/>
</dbReference>
<dbReference type="AlphaFoldDB" id="W6RAR7"/>
<proteinExistence type="predicted"/>